<accession>A0ABR6UCV8</accession>
<organism evidence="2 3">
    <name type="scientific">Nocardioides deserti</name>
    <dbReference type="NCBI Taxonomy" id="1588644"/>
    <lineage>
        <taxon>Bacteria</taxon>
        <taxon>Bacillati</taxon>
        <taxon>Actinomycetota</taxon>
        <taxon>Actinomycetes</taxon>
        <taxon>Propionibacteriales</taxon>
        <taxon>Nocardioidaceae</taxon>
        <taxon>Nocardioides</taxon>
    </lineage>
</organism>
<protein>
    <recommendedName>
        <fullName evidence="4">DUF2834 domain-containing protein</fullName>
    </recommendedName>
</protein>
<evidence type="ECO:0008006" key="4">
    <source>
        <dbReference type="Google" id="ProtNLM"/>
    </source>
</evidence>
<dbReference type="RefSeq" id="WP_186347461.1">
    <property type="nucleotide sequence ID" value="NZ_BMMR01000008.1"/>
</dbReference>
<keyword evidence="1" id="KW-0812">Transmembrane</keyword>
<evidence type="ECO:0000313" key="2">
    <source>
        <dbReference type="EMBL" id="MBC2962280.1"/>
    </source>
</evidence>
<comment type="caution">
    <text evidence="2">The sequence shown here is derived from an EMBL/GenBank/DDBJ whole genome shotgun (WGS) entry which is preliminary data.</text>
</comment>
<feature type="transmembrane region" description="Helical" evidence="1">
    <location>
        <begin position="92"/>
        <end position="109"/>
    </location>
</feature>
<gene>
    <name evidence="2" type="ORF">H7344_18480</name>
</gene>
<keyword evidence="3" id="KW-1185">Reference proteome</keyword>
<keyword evidence="1" id="KW-0472">Membrane</keyword>
<feature type="transmembrane region" description="Helical" evidence="1">
    <location>
        <begin position="60"/>
        <end position="80"/>
    </location>
</feature>
<dbReference type="EMBL" id="JACMYC010000019">
    <property type="protein sequence ID" value="MBC2962280.1"/>
    <property type="molecule type" value="Genomic_DNA"/>
</dbReference>
<sequence>MTTFLPESAVAPVRGPRTARSSAVWQPALAWVVSGALVLLSWSASVLMTIDGLVRAHDSALVALVEIGAAAVPATGGIALARQLHRLPAGGAWVWLGVLPSVTGWYFLAHLV</sequence>
<dbReference type="Proteomes" id="UP000604001">
    <property type="component" value="Unassembled WGS sequence"/>
</dbReference>
<reference evidence="2 3" key="1">
    <citation type="submission" date="2020-08" db="EMBL/GenBank/DDBJ databases">
        <title>novel species in genus Nocardioides.</title>
        <authorList>
            <person name="Zhang G."/>
        </authorList>
    </citation>
    <scope>NUCLEOTIDE SEQUENCE [LARGE SCALE GENOMIC DNA]</scope>
    <source>
        <strain evidence="2 3">SC8A-24</strain>
    </source>
</reference>
<evidence type="ECO:0000313" key="3">
    <source>
        <dbReference type="Proteomes" id="UP000604001"/>
    </source>
</evidence>
<feature type="transmembrane region" description="Helical" evidence="1">
    <location>
        <begin position="28"/>
        <end position="48"/>
    </location>
</feature>
<keyword evidence="1" id="KW-1133">Transmembrane helix</keyword>
<name>A0ABR6UCV8_9ACTN</name>
<evidence type="ECO:0000256" key="1">
    <source>
        <dbReference type="SAM" id="Phobius"/>
    </source>
</evidence>
<proteinExistence type="predicted"/>